<dbReference type="HOGENOM" id="CLU_041575_5_2_6"/>
<dbReference type="PANTHER" id="PTHR10746:SF6">
    <property type="entry name" value="LARGE RIBOSOMAL SUBUNIT PROTEIN UL4M"/>
    <property type="match status" value="1"/>
</dbReference>
<comment type="function">
    <text evidence="7">Forms part of the polypeptide exit tunnel.</text>
</comment>
<dbReference type="RefSeq" id="WP_044619302.1">
    <property type="nucleotide sequence ID" value="NZ_CP007142.1"/>
</dbReference>
<dbReference type="Proteomes" id="UP000032266">
    <property type="component" value="Chromosome"/>
</dbReference>
<evidence type="ECO:0000256" key="4">
    <source>
        <dbReference type="ARBA" id="ARBA00022980"/>
    </source>
</evidence>
<sequence>MNINTIGGQSLEVSEATFGKEFNEALVHQVVTAYLAGARQGTKAQKTRSQVSGGGKKPFRQKGTGRARAGTIRSPIWRGGGKNFAATPRNFEQKVNRKMYRGALRSIFSELLRQDRLIVVDSISIDAPKTKQFVAKMKELNVSDALFVSAEVDENLFLSARNVPHVDVLDVDAINPVSLVAFEKVVITVPALKKVEEVLA</sequence>
<dbReference type="GO" id="GO:1990904">
    <property type="term" value="C:ribonucleoprotein complex"/>
    <property type="evidence" value="ECO:0007669"/>
    <property type="project" value="UniProtKB-KW"/>
</dbReference>
<evidence type="ECO:0000256" key="7">
    <source>
        <dbReference type="HAMAP-Rule" id="MF_01328"/>
    </source>
</evidence>
<dbReference type="KEGG" id="gsn:YC6258_05561"/>
<protein>
    <recommendedName>
        <fullName evidence="6 7">Large ribosomal subunit protein uL4</fullName>
    </recommendedName>
</protein>
<dbReference type="InterPro" id="IPR013005">
    <property type="entry name" value="Ribosomal_uL4-like"/>
</dbReference>
<dbReference type="GO" id="GO:0003735">
    <property type="term" value="F:structural constituent of ribosome"/>
    <property type="evidence" value="ECO:0007669"/>
    <property type="project" value="InterPro"/>
</dbReference>
<evidence type="ECO:0000256" key="3">
    <source>
        <dbReference type="ARBA" id="ARBA00022884"/>
    </source>
</evidence>
<accession>A0A0C5W4P7</accession>
<gene>
    <name evidence="7" type="primary">rplD</name>
    <name evidence="9" type="ORF">YC6258_05561</name>
</gene>
<dbReference type="NCBIfam" id="TIGR03953">
    <property type="entry name" value="rplD_bact"/>
    <property type="match status" value="1"/>
</dbReference>
<dbReference type="SUPFAM" id="SSF52166">
    <property type="entry name" value="Ribosomal protein L4"/>
    <property type="match status" value="1"/>
</dbReference>
<dbReference type="HAMAP" id="MF_01328_B">
    <property type="entry name" value="Ribosomal_uL4_B"/>
    <property type="match status" value="1"/>
</dbReference>
<dbReference type="EMBL" id="CP007142">
    <property type="protein sequence ID" value="AJQ97589.1"/>
    <property type="molecule type" value="Genomic_DNA"/>
</dbReference>
<feature type="compositionally biased region" description="Polar residues" evidence="8">
    <location>
        <begin position="42"/>
        <end position="51"/>
    </location>
</feature>
<dbReference type="InterPro" id="IPR002136">
    <property type="entry name" value="Ribosomal_uL4"/>
</dbReference>
<evidence type="ECO:0000313" key="10">
    <source>
        <dbReference type="Proteomes" id="UP000032266"/>
    </source>
</evidence>
<keyword evidence="3 7" id="KW-0694">RNA-binding</keyword>
<feature type="region of interest" description="Disordered" evidence="8">
    <location>
        <begin position="42"/>
        <end position="72"/>
    </location>
</feature>
<dbReference type="PANTHER" id="PTHR10746">
    <property type="entry name" value="50S RIBOSOMAL PROTEIN L4"/>
    <property type="match status" value="1"/>
</dbReference>
<reference evidence="9 10" key="1">
    <citation type="submission" date="2014-01" db="EMBL/GenBank/DDBJ databases">
        <title>Full genme sequencing of cellulolytic bacterium Gynuella sunshinyii YC6258T gen. nov., sp. nov.</title>
        <authorList>
            <person name="Khan H."/>
            <person name="Chung E.J."/>
            <person name="Chung Y.R."/>
        </authorList>
    </citation>
    <scope>NUCLEOTIDE SEQUENCE [LARGE SCALE GENOMIC DNA]</scope>
    <source>
        <strain evidence="9 10">YC6258</strain>
    </source>
</reference>
<dbReference type="STRING" id="1445510.YC6258_05561"/>
<dbReference type="InterPro" id="IPR023574">
    <property type="entry name" value="Ribosomal_uL4_dom_sf"/>
</dbReference>
<keyword evidence="2 7" id="KW-0699">rRNA-binding</keyword>
<dbReference type="Pfam" id="PF00573">
    <property type="entry name" value="Ribosomal_L4"/>
    <property type="match status" value="1"/>
</dbReference>
<comment type="function">
    <text evidence="7">One of the primary rRNA binding proteins, this protein initially binds near the 5'-end of the 23S rRNA. It is important during the early stages of 50S assembly. It makes multiple contacts with different domains of the 23S rRNA in the assembled 50S subunit and ribosome.</text>
</comment>
<dbReference type="PATRIC" id="fig|1445510.3.peg.5526"/>
<name>A0A0C5W4P7_9GAMM</name>
<evidence type="ECO:0000256" key="8">
    <source>
        <dbReference type="SAM" id="MobiDB-lite"/>
    </source>
</evidence>
<keyword evidence="5 7" id="KW-0687">Ribonucleoprotein</keyword>
<organism evidence="9 10">
    <name type="scientific">Gynuella sunshinyii YC6258</name>
    <dbReference type="NCBI Taxonomy" id="1445510"/>
    <lineage>
        <taxon>Bacteria</taxon>
        <taxon>Pseudomonadati</taxon>
        <taxon>Pseudomonadota</taxon>
        <taxon>Gammaproteobacteria</taxon>
        <taxon>Oceanospirillales</taxon>
        <taxon>Saccharospirillaceae</taxon>
        <taxon>Gynuella</taxon>
    </lineage>
</organism>
<evidence type="ECO:0000256" key="6">
    <source>
        <dbReference type="ARBA" id="ARBA00035244"/>
    </source>
</evidence>
<keyword evidence="4 7" id="KW-0689">Ribosomal protein</keyword>
<keyword evidence="10" id="KW-1185">Reference proteome</keyword>
<dbReference type="OrthoDB" id="9803201at2"/>
<dbReference type="GO" id="GO:0019843">
    <property type="term" value="F:rRNA binding"/>
    <property type="evidence" value="ECO:0007669"/>
    <property type="project" value="UniProtKB-UniRule"/>
</dbReference>
<evidence type="ECO:0000256" key="5">
    <source>
        <dbReference type="ARBA" id="ARBA00023274"/>
    </source>
</evidence>
<dbReference type="Gene3D" id="3.40.1370.10">
    <property type="match status" value="1"/>
</dbReference>
<dbReference type="GO" id="GO:0005840">
    <property type="term" value="C:ribosome"/>
    <property type="evidence" value="ECO:0007669"/>
    <property type="project" value="UniProtKB-KW"/>
</dbReference>
<evidence type="ECO:0000256" key="1">
    <source>
        <dbReference type="ARBA" id="ARBA00010528"/>
    </source>
</evidence>
<dbReference type="AlphaFoldDB" id="A0A0C5W4P7"/>
<comment type="subunit">
    <text evidence="7">Part of the 50S ribosomal subunit.</text>
</comment>
<evidence type="ECO:0000313" key="9">
    <source>
        <dbReference type="EMBL" id="AJQ97589.1"/>
    </source>
</evidence>
<comment type="similarity">
    <text evidence="1 7">Belongs to the universal ribosomal protein uL4 family.</text>
</comment>
<evidence type="ECO:0000256" key="2">
    <source>
        <dbReference type="ARBA" id="ARBA00022730"/>
    </source>
</evidence>
<dbReference type="GO" id="GO:0006412">
    <property type="term" value="P:translation"/>
    <property type="evidence" value="ECO:0007669"/>
    <property type="project" value="UniProtKB-UniRule"/>
</dbReference>
<dbReference type="FunFam" id="3.40.1370.10:FF:000001">
    <property type="entry name" value="50S ribosomal protein L4"/>
    <property type="match status" value="1"/>
</dbReference>
<proteinExistence type="inferred from homology"/>